<organism evidence="2 3">
    <name type="scientific">Champsocephalus esox</name>
    <name type="common">pike icefish</name>
    <dbReference type="NCBI Taxonomy" id="159716"/>
    <lineage>
        <taxon>Eukaryota</taxon>
        <taxon>Metazoa</taxon>
        <taxon>Chordata</taxon>
        <taxon>Craniata</taxon>
        <taxon>Vertebrata</taxon>
        <taxon>Euteleostomi</taxon>
        <taxon>Actinopterygii</taxon>
        <taxon>Neopterygii</taxon>
        <taxon>Teleostei</taxon>
        <taxon>Neoteleostei</taxon>
        <taxon>Acanthomorphata</taxon>
        <taxon>Eupercaria</taxon>
        <taxon>Perciformes</taxon>
        <taxon>Notothenioidei</taxon>
        <taxon>Channichthyidae</taxon>
        <taxon>Champsocephalus</taxon>
    </lineage>
</organism>
<dbReference type="Proteomes" id="UP001335648">
    <property type="component" value="Unassembled WGS sequence"/>
</dbReference>
<gene>
    <name evidence="2" type="ORF">CesoFtcFv8_001535</name>
</gene>
<keyword evidence="3" id="KW-1185">Reference proteome</keyword>
<accession>A0AAN8D3T3</accession>
<evidence type="ECO:0000256" key="1">
    <source>
        <dbReference type="SAM" id="MobiDB-lite"/>
    </source>
</evidence>
<reference evidence="2 3" key="1">
    <citation type="journal article" date="2023" name="Mol. Biol. Evol.">
        <title>Genomics of Secondarily Temperate Adaptation in the Only Non-Antarctic Icefish.</title>
        <authorList>
            <person name="Rivera-Colon A.G."/>
            <person name="Rayamajhi N."/>
            <person name="Minhas B.F."/>
            <person name="Madrigal G."/>
            <person name="Bilyk K.T."/>
            <person name="Yoon V."/>
            <person name="Hune M."/>
            <person name="Gregory S."/>
            <person name="Cheng C.H.C."/>
            <person name="Catchen J.M."/>
        </authorList>
    </citation>
    <scope>NUCLEOTIDE SEQUENCE [LARGE SCALE GENOMIC DNA]</scope>
    <source>
        <strain evidence="2">JC2023a</strain>
    </source>
</reference>
<protein>
    <submittedName>
        <fullName evidence="2">Uncharacterized protein</fullName>
    </submittedName>
</protein>
<sequence length="90" mass="10206">MSFIPSVLKGHGPWRPKEDVQRQTQRSATDLRAWEDMAADGATWRNLVREGAALYDDDLCQAALRKGRATATQVQPKPSPATFQRWHQVM</sequence>
<name>A0AAN8D3T3_9TELE</name>
<feature type="region of interest" description="Disordered" evidence="1">
    <location>
        <begin position="1"/>
        <end position="27"/>
    </location>
</feature>
<proteinExistence type="predicted"/>
<dbReference type="AlphaFoldDB" id="A0AAN8D3T3"/>
<evidence type="ECO:0000313" key="2">
    <source>
        <dbReference type="EMBL" id="KAK5915991.1"/>
    </source>
</evidence>
<comment type="caution">
    <text evidence="2">The sequence shown here is derived from an EMBL/GenBank/DDBJ whole genome shotgun (WGS) entry which is preliminary data.</text>
</comment>
<dbReference type="EMBL" id="JAULUE010002046">
    <property type="protein sequence ID" value="KAK5915991.1"/>
    <property type="molecule type" value="Genomic_DNA"/>
</dbReference>
<evidence type="ECO:0000313" key="3">
    <source>
        <dbReference type="Proteomes" id="UP001335648"/>
    </source>
</evidence>